<sequence>MLRHSGGHRAPQPRHRGRRPRRPRLLLALGAVVAAAVALPLTVASAGQVGEAGRTAVPAALRADAKTGRTAVPAALRADAKTGRTAVPAAPRADAETGAHGARRSPFLLGIGLATATRCGPALTSPDGIEAQTCVLTQGEDTWARTYYRNATGRSLDSLLTLMGPGGRTVQTRCATGTGDEPATCETPRERLRGRPDAYTAVTEFAERGGSGPLLLRSGSNT</sequence>
<dbReference type="Proteomes" id="UP001622557">
    <property type="component" value="Chromosome"/>
</dbReference>
<reference evidence="2 3" key="1">
    <citation type="submission" date="2022-10" db="EMBL/GenBank/DDBJ databases">
        <title>The complete genomes of actinobacterial strains from the NBC collection.</title>
        <authorList>
            <person name="Joergensen T.S."/>
            <person name="Alvarez Arevalo M."/>
            <person name="Sterndorff E.B."/>
            <person name="Faurdal D."/>
            <person name="Vuksanovic O."/>
            <person name="Mourched A.-S."/>
            <person name="Charusanti P."/>
            <person name="Shaw S."/>
            <person name="Blin K."/>
            <person name="Weber T."/>
        </authorList>
    </citation>
    <scope>NUCLEOTIDE SEQUENCE [LARGE SCALE GENOMIC DNA]</scope>
    <source>
        <strain evidence="2 3">NBC_00156</strain>
    </source>
</reference>
<organism evidence="2 3">
    <name type="scientific">Streptomyces achromogenes</name>
    <dbReference type="NCBI Taxonomy" id="67255"/>
    <lineage>
        <taxon>Bacteria</taxon>
        <taxon>Bacillati</taxon>
        <taxon>Actinomycetota</taxon>
        <taxon>Actinomycetes</taxon>
        <taxon>Kitasatosporales</taxon>
        <taxon>Streptomycetaceae</taxon>
        <taxon>Streptomyces</taxon>
    </lineage>
</organism>
<accession>A0ABZ1KS99</accession>
<evidence type="ECO:0000313" key="3">
    <source>
        <dbReference type="Proteomes" id="UP001622557"/>
    </source>
</evidence>
<dbReference type="RefSeq" id="WP_405448275.1">
    <property type="nucleotide sequence ID" value="NZ_CP108164.1"/>
</dbReference>
<feature type="region of interest" description="Disordered" evidence="1">
    <location>
        <begin position="1"/>
        <end position="22"/>
    </location>
</feature>
<evidence type="ECO:0008006" key="4">
    <source>
        <dbReference type="Google" id="ProtNLM"/>
    </source>
</evidence>
<dbReference type="GeneID" id="97282487"/>
<feature type="region of interest" description="Disordered" evidence="1">
    <location>
        <begin position="77"/>
        <end position="101"/>
    </location>
</feature>
<keyword evidence="3" id="KW-1185">Reference proteome</keyword>
<name>A0ABZ1KS99_STRAH</name>
<proteinExistence type="predicted"/>
<protein>
    <recommendedName>
        <fullName evidence="4">Serine/threonine protein kinase</fullName>
    </recommendedName>
</protein>
<gene>
    <name evidence="2" type="ORF">OG350_18655</name>
</gene>
<evidence type="ECO:0000313" key="2">
    <source>
        <dbReference type="EMBL" id="WTQ82194.1"/>
    </source>
</evidence>
<dbReference type="EMBL" id="CP108164">
    <property type="protein sequence ID" value="WTQ82194.1"/>
    <property type="molecule type" value="Genomic_DNA"/>
</dbReference>
<evidence type="ECO:0000256" key="1">
    <source>
        <dbReference type="SAM" id="MobiDB-lite"/>
    </source>
</evidence>